<sequence length="472" mass="51434">MATYEISADSIKRAFGRLARTTDAAVRGAVDAVRKLEGEATAGQAASDAQAMGMGQAPGEASAQVADAQVPSAPVSAVPDPEPTTREAPVATATPVEPAASPKPDTPAIPVEPTASPKPDASPATRPLAEYAHPGCCTFERDRLGTSARRAYQAIRDGVLAFRPHIRLFGVTEAEIDDAYEAMRRSTPEVFWLDGYSLQCISQTGRIWELEPSYRIDRDEAARLLAEMEERSRPLIDALSQLPAPEQRVQAAHNALILNAVYSDTGDPFEYTAVGALVRGKAVCSGLAYAFKYLMDRLEVPCLIVRGTAASTPSWDDPERHSWNLVELDGRWTHVDVTYDLGFSPAKRYPHLAYLGVSDEEIAPTHKWERDALPAATLSLGCYRRRGRCVSGWDELAGLFDLTLARDRRCAFQLDERLTRSGIEPGAPLDPELIAQKIYDIAGASIRGSITEPVTLALIRDDVMRVYEVTVE</sequence>
<dbReference type="AlphaFoldDB" id="A0A1Y3XFN9"/>
<dbReference type="PANTHER" id="PTHR46333:SF2">
    <property type="entry name" value="CYTOKINESIS PROTEIN 3"/>
    <property type="match status" value="1"/>
</dbReference>
<dbReference type="Proteomes" id="UP000195781">
    <property type="component" value="Unassembled WGS sequence"/>
</dbReference>
<feature type="compositionally biased region" description="Low complexity" evidence="1">
    <location>
        <begin position="40"/>
        <end position="79"/>
    </location>
</feature>
<dbReference type="EMBL" id="NFIE01000031">
    <property type="protein sequence ID" value="OUN84372.1"/>
    <property type="molecule type" value="Genomic_DNA"/>
</dbReference>
<comment type="caution">
    <text evidence="3">The sequence shown here is derived from an EMBL/GenBank/DDBJ whole genome shotgun (WGS) entry which is preliminary data.</text>
</comment>
<evidence type="ECO:0000313" key="4">
    <source>
        <dbReference type="Proteomes" id="UP000195781"/>
    </source>
</evidence>
<dbReference type="Pfam" id="PF01841">
    <property type="entry name" value="Transglut_core"/>
    <property type="match status" value="1"/>
</dbReference>
<evidence type="ECO:0000259" key="2">
    <source>
        <dbReference type="SMART" id="SM00460"/>
    </source>
</evidence>
<accession>A0A1Y3XFN9</accession>
<evidence type="ECO:0000256" key="1">
    <source>
        <dbReference type="SAM" id="MobiDB-lite"/>
    </source>
</evidence>
<dbReference type="RefSeq" id="WP_094336068.1">
    <property type="nucleotide sequence ID" value="NZ_NFIE01000031.1"/>
</dbReference>
<feature type="region of interest" description="Disordered" evidence="1">
    <location>
        <begin position="38"/>
        <end position="125"/>
    </location>
</feature>
<protein>
    <recommendedName>
        <fullName evidence="2">Transglutaminase-like domain-containing protein</fullName>
    </recommendedName>
</protein>
<evidence type="ECO:0000313" key="3">
    <source>
        <dbReference type="EMBL" id="OUN84372.1"/>
    </source>
</evidence>
<reference evidence="4" key="1">
    <citation type="submission" date="2017-04" db="EMBL/GenBank/DDBJ databases">
        <title>Function of individual gut microbiota members based on whole genome sequencing of pure cultures obtained from chicken caecum.</title>
        <authorList>
            <person name="Medvecky M."/>
            <person name="Cejkova D."/>
            <person name="Polansky O."/>
            <person name="Karasova D."/>
            <person name="Kubasova T."/>
            <person name="Cizek A."/>
            <person name="Rychlik I."/>
        </authorList>
    </citation>
    <scope>NUCLEOTIDE SEQUENCE [LARGE SCALE GENOMIC DNA]</scope>
    <source>
        <strain evidence="4">An5</strain>
    </source>
</reference>
<dbReference type="PANTHER" id="PTHR46333">
    <property type="entry name" value="CYTOKINESIS PROTEIN 3"/>
    <property type="match status" value="1"/>
</dbReference>
<organism evidence="3 4">
    <name type="scientific">[Collinsella] massiliensis</name>
    <dbReference type="NCBI Taxonomy" id="1232426"/>
    <lineage>
        <taxon>Bacteria</taxon>
        <taxon>Bacillati</taxon>
        <taxon>Actinomycetota</taxon>
        <taxon>Coriobacteriia</taxon>
        <taxon>Coriobacteriales</taxon>
        <taxon>Coriobacteriaceae</taxon>
        <taxon>Enorma</taxon>
    </lineage>
</organism>
<dbReference type="Gene3D" id="3.10.620.30">
    <property type="match status" value="1"/>
</dbReference>
<name>A0A1Y3XFN9_9ACTN</name>
<dbReference type="InterPro" id="IPR002931">
    <property type="entry name" value="Transglutaminase-like"/>
</dbReference>
<dbReference type="InterPro" id="IPR052557">
    <property type="entry name" value="CAP/Cytokinesis_protein"/>
</dbReference>
<dbReference type="SUPFAM" id="SSF54001">
    <property type="entry name" value="Cysteine proteinases"/>
    <property type="match status" value="1"/>
</dbReference>
<dbReference type="SMART" id="SM00460">
    <property type="entry name" value="TGc"/>
    <property type="match status" value="1"/>
</dbReference>
<gene>
    <name evidence="3" type="ORF">B5G02_09695</name>
</gene>
<dbReference type="InterPro" id="IPR038765">
    <property type="entry name" value="Papain-like_cys_pep_sf"/>
</dbReference>
<feature type="domain" description="Transglutaminase-like" evidence="2">
    <location>
        <begin position="276"/>
        <end position="339"/>
    </location>
</feature>
<dbReference type="GO" id="GO:0005737">
    <property type="term" value="C:cytoplasm"/>
    <property type="evidence" value="ECO:0007669"/>
    <property type="project" value="TreeGrafter"/>
</dbReference>
<keyword evidence="4" id="KW-1185">Reference proteome</keyword>
<feature type="compositionally biased region" description="Low complexity" evidence="1">
    <location>
        <begin position="87"/>
        <end position="100"/>
    </location>
</feature>
<proteinExistence type="predicted"/>